<keyword evidence="2" id="KW-1185">Reference proteome</keyword>
<accession>A0AAV4S4N5</accession>
<sequence length="114" mass="12957">MVAIPAKYALISNAGLELKASKSHSRIAQKTLSDGKNIDISEDKADIKHAMSGMKTISHKGQRKSNSKRKKRRDIYFIAMFSILEIRYRWERESKTRAVHPATSDVRFVGLLLI</sequence>
<dbReference type="EMBL" id="BPLR01008933">
    <property type="protein sequence ID" value="GIY28304.1"/>
    <property type="molecule type" value="Genomic_DNA"/>
</dbReference>
<gene>
    <name evidence="1" type="ORF">CEXT_124881</name>
</gene>
<organism evidence="1 2">
    <name type="scientific">Caerostris extrusa</name>
    <name type="common">Bark spider</name>
    <name type="synonym">Caerostris bankana</name>
    <dbReference type="NCBI Taxonomy" id="172846"/>
    <lineage>
        <taxon>Eukaryota</taxon>
        <taxon>Metazoa</taxon>
        <taxon>Ecdysozoa</taxon>
        <taxon>Arthropoda</taxon>
        <taxon>Chelicerata</taxon>
        <taxon>Arachnida</taxon>
        <taxon>Araneae</taxon>
        <taxon>Araneomorphae</taxon>
        <taxon>Entelegynae</taxon>
        <taxon>Araneoidea</taxon>
        <taxon>Araneidae</taxon>
        <taxon>Caerostris</taxon>
    </lineage>
</organism>
<protein>
    <submittedName>
        <fullName evidence="1">Uncharacterized protein</fullName>
    </submittedName>
</protein>
<proteinExistence type="predicted"/>
<name>A0AAV4S4N5_CAEEX</name>
<reference evidence="1 2" key="1">
    <citation type="submission" date="2021-06" db="EMBL/GenBank/DDBJ databases">
        <title>Caerostris extrusa draft genome.</title>
        <authorList>
            <person name="Kono N."/>
            <person name="Arakawa K."/>
        </authorList>
    </citation>
    <scope>NUCLEOTIDE SEQUENCE [LARGE SCALE GENOMIC DNA]</scope>
</reference>
<dbReference type="AlphaFoldDB" id="A0AAV4S4N5"/>
<comment type="caution">
    <text evidence="1">The sequence shown here is derived from an EMBL/GenBank/DDBJ whole genome shotgun (WGS) entry which is preliminary data.</text>
</comment>
<dbReference type="Proteomes" id="UP001054945">
    <property type="component" value="Unassembled WGS sequence"/>
</dbReference>
<evidence type="ECO:0000313" key="1">
    <source>
        <dbReference type="EMBL" id="GIY28304.1"/>
    </source>
</evidence>
<evidence type="ECO:0000313" key="2">
    <source>
        <dbReference type="Proteomes" id="UP001054945"/>
    </source>
</evidence>